<name>A0A4U9U1I5_SERFO</name>
<keyword evidence="2" id="KW-0436">Ligase</keyword>
<dbReference type="GO" id="GO:0004088">
    <property type="term" value="F:carbamoyl-phosphate synthase (glutamine-hydrolyzing) activity"/>
    <property type="evidence" value="ECO:0007669"/>
    <property type="project" value="UniProtKB-EC"/>
</dbReference>
<evidence type="ECO:0000313" key="2">
    <source>
        <dbReference type="EMBL" id="VTR26605.1"/>
    </source>
</evidence>
<dbReference type="AlphaFoldDB" id="A0A4U9U1I5"/>
<dbReference type="InterPro" id="IPR002474">
    <property type="entry name" value="CarbamoylP_synth_ssu_N"/>
</dbReference>
<protein>
    <submittedName>
        <fullName evidence="2">Carbamoyl-phosphate synthase small chain</fullName>
        <ecNumber evidence="2">6.3.5.5</ecNumber>
    </submittedName>
</protein>
<accession>A0A4U9U1I5</accession>
<reference evidence="2" key="1">
    <citation type="submission" date="2019-05" db="EMBL/GenBank/DDBJ databases">
        <authorList>
            <consortium name="Pathogen Informatics"/>
        </authorList>
    </citation>
    <scope>NUCLEOTIDE SEQUENCE [LARGE SCALE GENOMIC DNA]</scope>
    <source>
        <strain evidence="2">NCTC12965</strain>
    </source>
</reference>
<feature type="domain" description="Carbamoyl-phosphate synthase small subunit N-terminal" evidence="1">
    <location>
        <begin position="3"/>
        <end position="82"/>
    </location>
</feature>
<dbReference type="EC" id="6.3.5.5" evidence="2"/>
<dbReference type="InterPro" id="IPR036480">
    <property type="entry name" value="CarbP_synth_ssu_N_sf"/>
</dbReference>
<proteinExistence type="predicted"/>
<dbReference type="EMBL" id="CABEEZ010000044">
    <property type="protein sequence ID" value="VTR26605.1"/>
    <property type="molecule type" value="Genomic_DNA"/>
</dbReference>
<sequence>MIKSALLVLEDGTQFHGRGHRGAEGTAVGEVVFNTSMTGYQEILTDPSYSRQIVTLTYPHIGNVGTNDSDAEPPLFMLKALSSATCH</sequence>
<dbReference type="SUPFAM" id="SSF52021">
    <property type="entry name" value="Carbamoyl phosphate synthetase, small subunit N-terminal domain"/>
    <property type="match status" value="1"/>
</dbReference>
<evidence type="ECO:0000259" key="1">
    <source>
        <dbReference type="SMART" id="SM01097"/>
    </source>
</evidence>
<dbReference type="Pfam" id="PF00988">
    <property type="entry name" value="CPSase_sm_chain"/>
    <property type="match status" value="1"/>
</dbReference>
<organism evidence="2">
    <name type="scientific">Serratia fonticola</name>
    <dbReference type="NCBI Taxonomy" id="47917"/>
    <lineage>
        <taxon>Bacteria</taxon>
        <taxon>Pseudomonadati</taxon>
        <taxon>Pseudomonadota</taxon>
        <taxon>Gammaproteobacteria</taxon>
        <taxon>Enterobacterales</taxon>
        <taxon>Yersiniaceae</taxon>
        <taxon>Serratia</taxon>
    </lineage>
</organism>
<dbReference type="Gene3D" id="3.50.30.20">
    <property type="entry name" value="Carbamoyl-phosphate synthase small subunit, N-terminal domain"/>
    <property type="match status" value="1"/>
</dbReference>
<gene>
    <name evidence="2" type="primary">carA_2</name>
    <name evidence="2" type="ORF">NCTC12965_02403</name>
</gene>
<dbReference type="SMART" id="SM01097">
    <property type="entry name" value="CPSase_sm_chain"/>
    <property type="match status" value="1"/>
</dbReference>